<evidence type="ECO:0000313" key="3">
    <source>
        <dbReference type="Proteomes" id="UP000034137"/>
    </source>
</evidence>
<gene>
    <name evidence="2" type="ORF">UT64_C0010G0002</name>
</gene>
<accession>A0A0G0PZK5</accession>
<dbReference type="Proteomes" id="UP000034137">
    <property type="component" value="Unassembled WGS sequence"/>
</dbReference>
<reference evidence="2 3" key="1">
    <citation type="journal article" date="2015" name="Nature">
        <title>rRNA introns, odd ribosomes, and small enigmatic genomes across a large radiation of phyla.</title>
        <authorList>
            <person name="Brown C.T."/>
            <person name="Hug L.A."/>
            <person name="Thomas B.C."/>
            <person name="Sharon I."/>
            <person name="Castelle C.J."/>
            <person name="Singh A."/>
            <person name="Wilkins M.J."/>
            <person name="Williams K.H."/>
            <person name="Banfield J.F."/>
        </authorList>
    </citation>
    <scope>NUCLEOTIDE SEQUENCE [LARGE SCALE GENOMIC DNA]</scope>
</reference>
<evidence type="ECO:0000313" key="2">
    <source>
        <dbReference type="EMBL" id="KKR33328.1"/>
    </source>
</evidence>
<dbReference type="Gene3D" id="3.90.79.10">
    <property type="entry name" value="Nucleoside Triphosphate Pyrophosphohydrolase"/>
    <property type="match status" value="1"/>
</dbReference>
<dbReference type="EMBL" id="LBXO01000010">
    <property type="protein sequence ID" value="KKR33328.1"/>
    <property type="molecule type" value="Genomic_DNA"/>
</dbReference>
<name>A0A0G0PZK5_9BACT</name>
<dbReference type="PROSITE" id="PS51462">
    <property type="entry name" value="NUDIX"/>
    <property type="match status" value="1"/>
</dbReference>
<dbReference type="InterPro" id="IPR015797">
    <property type="entry name" value="NUDIX_hydrolase-like_dom_sf"/>
</dbReference>
<dbReference type="InterPro" id="IPR000086">
    <property type="entry name" value="NUDIX_hydrolase_dom"/>
</dbReference>
<comment type="caution">
    <text evidence="2">The sequence shown here is derived from an EMBL/GenBank/DDBJ whole genome shotgun (WGS) entry which is preliminary data.</text>
</comment>
<sequence>MVDNYQISLKVILKNKKGETLFLKNPDSGTMPNMFDFPGGRIDVEEFTVAIEDIIQREIKEEIGEINYKLILKPVAIARHLLPAIKNKREESHVLYVFFEALYKSGKIIISDEHVAYEWAMLEKIPLKKYFASGMLDGVRMYLKNNKK</sequence>
<protein>
    <recommendedName>
        <fullName evidence="1">Nudix hydrolase domain-containing protein</fullName>
    </recommendedName>
</protein>
<dbReference type="AlphaFoldDB" id="A0A0G0PZK5"/>
<evidence type="ECO:0000259" key="1">
    <source>
        <dbReference type="PROSITE" id="PS51462"/>
    </source>
</evidence>
<organism evidence="2 3">
    <name type="scientific">Candidatus Falkowbacteria bacterium GW2011_GWF2_39_8</name>
    <dbReference type="NCBI Taxonomy" id="1618642"/>
    <lineage>
        <taxon>Bacteria</taxon>
        <taxon>Candidatus Falkowiibacteriota</taxon>
    </lineage>
</organism>
<dbReference type="SUPFAM" id="SSF55811">
    <property type="entry name" value="Nudix"/>
    <property type="match status" value="1"/>
</dbReference>
<feature type="domain" description="Nudix hydrolase" evidence="1">
    <location>
        <begin position="4"/>
        <end position="143"/>
    </location>
</feature>
<proteinExistence type="predicted"/>
<dbReference type="Pfam" id="PF00293">
    <property type="entry name" value="NUDIX"/>
    <property type="match status" value="1"/>
</dbReference>